<dbReference type="InterPro" id="IPR045621">
    <property type="entry name" value="BPD_transp_1_N"/>
</dbReference>
<dbReference type="InterPro" id="IPR035906">
    <property type="entry name" value="MetI-like_sf"/>
</dbReference>
<dbReference type="AlphaFoldDB" id="A0A931F6L2"/>
<keyword evidence="10" id="KW-1185">Reference proteome</keyword>
<feature type="transmembrane region" description="Helical" evidence="7">
    <location>
        <begin position="135"/>
        <end position="156"/>
    </location>
</feature>
<dbReference type="SUPFAM" id="SSF161098">
    <property type="entry name" value="MetI-like"/>
    <property type="match status" value="1"/>
</dbReference>
<keyword evidence="5 7" id="KW-1133">Transmembrane helix</keyword>
<name>A0A931F6L2_9FIRM</name>
<dbReference type="EMBL" id="JADPIE010000004">
    <property type="protein sequence ID" value="MBF8437050.1"/>
    <property type="molecule type" value="Genomic_DNA"/>
</dbReference>
<dbReference type="Pfam" id="PF19300">
    <property type="entry name" value="BPD_transp_1_N"/>
    <property type="match status" value="1"/>
</dbReference>
<evidence type="ECO:0000256" key="3">
    <source>
        <dbReference type="ARBA" id="ARBA00022475"/>
    </source>
</evidence>
<dbReference type="GO" id="GO:0005886">
    <property type="term" value="C:plasma membrane"/>
    <property type="evidence" value="ECO:0007669"/>
    <property type="project" value="UniProtKB-SubCell"/>
</dbReference>
<proteinExistence type="inferred from homology"/>
<evidence type="ECO:0000256" key="1">
    <source>
        <dbReference type="ARBA" id="ARBA00004651"/>
    </source>
</evidence>
<keyword evidence="2 7" id="KW-0813">Transport</keyword>
<reference evidence="9" key="1">
    <citation type="submission" date="2020-11" db="EMBL/GenBank/DDBJ databases">
        <title>Halonatronomonas betainensis gen. nov., sp. nov. a novel haloalkaliphilic representative of the family Halanaerobiacae capable of betaine degradation.</title>
        <authorList>
            <person name="Boltyanskaya Y."/>
            <person name="Kevbrin V."/>
            <person name="Detkova E."/>
            <person name="Grouzdev D.S."/>
            <person name="Koziaeva V."/>
            <person name="Zhilina T."/>
        </authorList>
    </citation>
    <scope>NUCLEOTIDE SEQUENCE</scope>
    <source>
        <strain evidence="9">Z-7014</strain>
    </source>
</reference>
<protein>
    <submittedName>
        <fullName evidence="9">ABC transporter permease</fullName>
    </submittedName>
</protein>
<organism evidence="9 10">
    <name type="scientific">Halonatronomonas betaini</name>
    <dbReference type="NCBI Taxonomy" id="2778430"/>
    <lineage>
        <taxon>Bacteria</taxon>
        <taxon>Bacillati</taxon>
        <taxon>Bacillota</taxon>
        <taxon>Clostridia</taxon>
        <taxon>Halanaerobiales</taxon>
        <taxon>Halarsenatibacteraceae</taxon>
        <taxon>Halonatronomonas</taxon>
    </lineage>
</organism>
<dbReference type="PROSITE" id="PS50928">
    <property type="entry name" value="ABC_TM1"/>
    <property type="match status" value="1"/>
</dbReference>
<dbReference type="PANTHER" id="PTHR43163:SF6">
    <property type="entry name" value="DIPEPTIDE TRANSPORT SYSTEM PERMEASE PROTEIN DPPB-RELATED"/>
    <property type="match status" value="1"/>
</dbReference>
<dbReference type="InterPro" id="IPR000515">
    <property type="entry name" value="MetI-like"/>
</dbReference>
<evidence type="ECO:0000256" key="6">
    <source>
        <dbReference type="ARBA" id="ARBA00023136"/>
    </source>
</evidence>
<keyword evidence="6 7" id="KW-0472">Membrane</keyword>
<keyword evidence="3" id="KW-1003">Cell membrane</keyword>
<dbReference type="Proteomes" id="UP000621436">
    <property type="component" value="Unassembled WGS sequence"/>
</dbReference>
<dbReference type="CDD" id="cd06261">
    <property type="entry name" value="TM_PBP2"/>
    <property type="match status" value="1"/>
</dbReference>
<dbReference type="RefSeq" id="WP_270453982.1">
    <property type="nucleotide sequence ID" value="NZ_JADPIE010000004.1"/>
</dbReference>
<feature type="transmembrane region" description="Helical" evidence="7">
    <location>
        <begin position="162"/>
        <end position="183"/>
    </location>
</feature>
<evidence type="ECO:0000256" key="5">
    <source>
        <dbReference type="ARBA" id="ARBA00022989"/>
    </source>
</evidence>
<comment type="subcellular location">
    <subcellularLocation>
        <location evidence="1 7">Cell membrane</location>
        <topology evidence="1 7">Multi-pass membrane protein</topology>
    </subcellularLocation>
</comment>
<dbReference type="Gene3D" id="1.10.3720.10">
    <property type="entry name" value="MetI-like"/>
    <property type="match status" value="1"/>
</dbReference>
<keyword evidence="4 7" id="KW-0812">Transmembrane</keyword>
<evidence type="ECO:0000259" key="8">
    <source>
        <dbReference type="PROSITE" id="PS50928"/>
    </source>
</evidence>
<evidence type="ECO:0000256" key="2">
    <source>
        <dbReference type="ARBA" id="ARBA00022448"/>
    </source>
</evidence>
<feature type="transmembrane region" description="Helical" evidence="7">
    <location>
        <begin position="277"/>
        <end position="300"/>
    </location>
</feature>
<evidence type="ECO:0000313" key="10">
    <source>
        <dbReference type="Proteomes" id="UP000621436"/>
    </source>
</evidence>
<sequence>MNKKFLLNRLGRTLLTLVGVSIIAFMILHLAPGDPARIMLGQFATEENIEIFREQHHLNEPLPVQYGAWIGGVLQGDFGYSIRYNRPVHELILTRMWPTLTLTVSALVLAVILGFTLGILAAIKRNSWLDYLTTIQAMFWISIPAFWLGILFLYFFGLRLRWFPIGGMAGVASLVLPVFALGLREEAWFARPMRSEMLEVLNQAYIRSARARGIKERVIIAKHALRNALIPLITMIALRLPWIIGGSVVIEVVFAWGGMGSLLVNSVLSRDFPVVQAILLLISFAVVMANLLADLLYSVIDPRIRLED</sequence>
<gene>
    <name evidence="9" type="ORF">I0Q91_08175</name>
</gene>
<comment type="similarity">
    <text evidence="7">Belongs to the binding-protein-dependent transport system permease family.</text>
</comment>
<feature type="transmembrane region" description="Helical" evidence="7">
    <location>
        <begin position="100"/>
        <end position="123"/>
    </location>
</feature>
<feature type="transmembrane region" description="Helical" evidence="7">
    <location>
        <begin position="12"/>
        <end position="31"/>
    </location>
</feature>
<evidence type="ECO:0000256" key="4">
    <source>
        <dbReference type="ARBA" id="ARBA00022692"/>
    </source>
</evidence>
<evidence type="ECO:0000313" key="9">
    <source>
        <dbReference type="EMBL" id="MBF8437050.1"/>
    </source>
</evidence>
<feature type="domain" description="ABC transmembrane type-1" evidence="8">
    <location>
        <begin position="96"/>
        <end position="293"/>
    </location>
</feature>
<comment type="caution">
    <text evidence="9">The sequence shown here is derived from an EMBL/GenBank/DDBJ whole genome shotgun (WGS) entry which is preliminary data.</text>
</comment>
<evidence type="ECO:0000256" key="7">
    <source>
        <dbReference type="RuleBase" id="RU363032"/>
    </source>
</evidence>
<feature type="transmembrane region" description="Helical" evidence="7">
    <location>
        <begin position="236"/>
        <end position="257"/>
    </location>
</feature>
<dbReference type="GO" id="GO:0055085">
    <property type="term" value="P:transmembrane transport"/>
    <property type="evidence" value="ECO:0007669"/>
    <property type="project" value="InterPro"/>
</dbReference>
<dbReference type="Pfam" id="PF00528">
    <property type="entry name" value="BPD_transp_1"/>
    <property type="match status" value="1"/>
</dbReference>
<dbReference type="PANTHER" id="PTHR43163">
    <property type="entry name" value="DIPEPTIDE TRANSPORT SYSTEM PERMEASE PROTEIN DPPB-RELATED"/>
    <property type="match status" value="1"/>
</dbReference>
<accession>A0A931F6L2</accession>